<name>A0ABQ6M9J6_9STRA</name>
<evidence type="ECO:0000313" key="3">
    <source>
        <dbReference type="Proteomes" id="UP001165060"/>
    </source>
</evidence>
<reference evidence="2 3" key="1">
    <citation type="journal article" date="2023" name="Commun. Biol.">
        <title>Genome analysis of Parmales, the sister group of diatoms, reveals the evolutionary specialization of diatoms from phago-mixotrophs to photoautotrophs.</title>
        <authorList>
            <person name="Ban H."/>
            <person name="Sato S."/>
            <person name="Yoshikawa S."/>
            <person name="Yamada K."/>
            <person name="Nakamura Y."/>
            <person name="Ichinomiya M."/>
            <person name="Sato N."/>
            <person name="Blanc-Mathieu R."/>
            <person name="Endo H."/>
            <person name="Kuwata A."/>
            <person name="Ogata H."/>
        </authorList>
    </citation>
    <scope>NUCLEOTIDE SEQUENCE [LARGE SCALE GENOMIC DNA]</scope>
</reference>
<dbReference type="Proteomes" id="UP001165060">
    <property type="component" value="Unassembled WGS sequence"/>
</dbReference>
<comment type="caution">
    <text evidence="2">The sequence shown here is derived from an EMBL/GenBank/DDBJ whole genome shotgun (WGS) entry which is preliminary data.</text>
</comment>
<accession>A0ABQ6M9J6</accession>
<dbReference type="EMBL" id="BRYB01000076">
    <property type="protein sequence ID" value="GMI22194.1"/>
    <property type="molecule type" value="Genomic_DNA"/>
</dbReference>
<evidence type="ECO:0000313" key="2">
    <source>
        <dbReference type="EMBL" id="GMI22194.1"/>
    </source>
</evidence>
<organism evidence="2 3">
    <name type="scientific">Tetraparma gracilis</name>
    <dbReference type="NCBI Taxonomy" id="2962635"/>
    <lineage>
        <taxon>Eukaryota</taxon>
        <taxon>Sar</taxon>
        <taxon>Stramenopiles</taxon>
        <taxon>Ochrophyta</taxon>
        <taxon>Bolidophyceae</taxon>
        <taxon>Parmales</taxon>
        <taxon>Triparmaceae</taxon>
        <taxon>Tetraparma</taxon>
    </lineage>
</organism>
<proteinExistence type="predicted"/>
<dbReference type="InterPro" id="IPR007858">
    <property type="entry name" value="Dpy-30_motif"/>
</dbReference>
<protein>
    <submittedName>
        <fullName evidence="2">Uncharacterized protein</fullName>
    </submittedName>
</protein>
<gene>
    <name evidence="2" type="ORF">TeGR_g7264</name>
</gene>
<dbReference type="Pfam" id="PF05186">
    <property type="entry name" value="Dpy-30"/>
    <property type="match status" value="1"/>
</dbReference>
<sequence>MDSEYLKATVGPALTEAMASLVVEQPEDAVEYLGVYLLSYVKAQESLASKAAALSKMEALASAQEAAAAAQAAADAEAAAAAAALVAEEDALAAALTSENVATLYDKVLALVSARTGATGSYLGRKEKTAAGTDQIQYLASTQEKMVGAVLKGAPEGEEEGAEGVTWPLFVSEEKEEVSTDPETGEETTATVTVFPEAVEIENIVRTREVKCYGIRKLGAYLAVPVRYSTCLQENSMEDAPPPPEPVPNEDGTMPEVDPDAPPPPKYQPVLAPAEFLIGLDTSGQGRDFAAKEKAFAKDWGLKLAAAAEAYERGLWDADLATLEGLAAAPFDLAAAKATAEAAAAEKVAALGEVSEDEKALKESEFKVAAAAEVLAAAAADIASMASVNAAPKSETVKSLAAAMDLAGFDKAQFSDVLQGGASWPAIKANVAGLVEKAAAWDVAAATAEQGEAAKAGIDGVDAAAVPFTHIAATSGSAGAAAEWVAAAAAHIEAYAAFKAKEAEAAEAAAAAAAEAGAE</sequence>
<evidence type="ECO:0000256" key="1">
    <source>
        <dbReference type="SAM" id="MobiDB-lite"/>
    </source>
</evidence>
<feature type="region of interest" description="Disordered" evidence="1">
    <location>
        <begin position="234"/>
        <end position="262"/>
    </location>
</feature>
<dbReference type="Gene3D" id="1.20.890.10">
    <property type="entry name" value="cAMP-dependent protein kinase regulatory subunit, dimerization-anchoring domain"/>
    <property type="match status" value="1"/>
</dbReference>
<dbReference type="InterPro" id="IPR049630">
    <property type="entry name" value="DYDC-like_DD"/>
</dbReference>
<keyword evidence="3" id="KW-1185">Reference proteome</keyword>
<dbReference type="CDD" id="cd22966">
    <property type="entry name" value="DD_DYDC-like"/>
    <property type="match status" value="1"/>
</dbReference>